<proteinExistence type="predicted"/>
<reference evidence="1" key="1">
    <citation type="journal article" date="2014" name="Int. J. Syst. Evol. Microbiol.">
        <title>Complete genome sequence of Corynebacterium casei LMG S-19264T (=DSM 44701T), isolated from a smear-ripened cheese.</title>
        <authorList>
            <consortium name="US DOE Joint Genome Institute (JGI-PGF)"/>
            <person name="Walter F."/>
            <person name="Albersmeier A."/>
            <person name="Kalinowski J."/>
            <person name="Ruckert C."/>
        </authorList>
    </citation>
    <scope>NUCLEOTIDE SEQUENCE</scope>
    <source>
        <strain evidence="1">CGMCC 1.16012</strain>
    </source>
</reference>
<dbReference type="AlphaFoldDB" id="A0A917EKW0"/>
<dbReference type="PROSITE" id="PS51257">
    <property type="entry name" value="PROKAR_LIPOPROTEIN"/>
    <property type="match status" value="1"/>
</dbReference>
<gene>
    <name evidence="1" type="ORF">GCM10011517_23630</name>
</gene>
<accession>A0A917EKW0</accession>
<dbReference type="PIRSF" id="PIRSF033909">
    <property type="entry name" value="UCP033909"/>
    <property type="match status" value="1"/>
</dbReference>
<dbReference type="EMBL" id="BMKN01000002">
    <property type="protein sequence ID" value="GGE55318.1"/>
    <property type="molecule type" value="Genomic_DNA"/>
</dbReference>
<organism evidence="1 2">
    <name type="scientific">Actibacterium pelagium</name>
    <dbReference type="NCBI Taxonomy" id="2029103"/>
    <lineage>
        <taxon>Bacteria</taxon>
        <taxon>Pseudomonadati</taxon>
        <taxon>Pseudomonadota</taxon>
        <taxon>Alphaproteobacteria</taxon>
        <taxon>Rhodobacterales</taxon>
        <taxon>Roseobacteraceae</taxon>
        <taxon>Actibacterium</taxon>
    </lineage>
</organism>
<dbReference type="PANTHER" id="PTHR36513">
    <property type="entry name" value="ABC TRANSMEMBRANE TYPE-1 DOMAIN-CONTAINING PROTEIN"/>
    <property type="match status" value="1"/>
</dbReference>
<dbReference type="SUPFAM" id="SSF53474">
    <property type="entry name" value="alpha/beta-Hydrolases"/>
    <property type="match status" value="1"/>
</dbReference>
<sequence>MVRPFVCFFFLTLVAACGPRPDLTVLPEANDIGDNVDVYFSTTRVQKSAQKFSRERTSEPAYGRIVVSVPPEHEQGKVETRARNPNPAQDFVATELVHYDPAAFRRSIRTALQRRPAREREVIVFVHGFNTTFGESVYRAAQLAHDFRVPGVNVFYSWPSAAHVFGYTHDRDSILFARDGLEELLIELNKTGATRVNIVAHSMGSALTMEALRQIAIRSPGQVDALVDGVILISPDLDVDLFRQQASRIGRLPQPFFVFTSRKDRALAVSSRLNGATNRLGNLKDVSQVADLDITVLNVSNFGEGVGHFTIGSSPALINLLSGFEELENAFRTDASGRNGLLPATVLTVRNATEVILGAPN</sequence>
<protein>
    <recommendedName>
        <fullName evidence="3">Esterase/lipase superfamily enzyme</fullName>
    </recommendedName>
</protein>
<dbReference type="Pfam" id="PF05990">
    <property type="entry name" value="DUF900"/>
    <property type="match status" value="1"/>
</dbReference>
<evidence type="ECO:0008006" key="3">
    <source>
        <dbReference type="Google" id="ProtNLM"/>
    </source>
</evidence>
<dbReference type="Gene3D" id="3.40.50.1820">
    <property type="entry name" value="alpha/beta hydrolase"/>
    <property type="match status" value="1"/>
</dbReference>
<dbReference type="InterPro" id="IPR014586">
    <property type="entry name" value="UCP033909"/>
</dbReference>
<evidence type="ECO:0000313" key="2">
    <source>
        <dbReference type="Proteomes" id="UP000606730"/>
    </source>
</evidence>
<dbReference type="RefSeq" id="WP_095594273.1">
    <property type="nucleotide sequence ID" value="NZ_BMKN01000002.1"/>
</dbReference>
<dbReference type="PANTHER" id="PTHR36513:SF1">
    <property type="entry name" value="TRANSMEMBRANE PROTEIN"/>
    <property type="match status" value="1"/>
</dbReference>
<keyword evidence="2" id="KW-1185">Reference proteome</keyword>
<comment type="caution">
    <text evidence="1">The sequence shown here is derived from an EMBL/GenBank/DDBJ whole genome shotgun (WGS) entry which is preliminary data.</text>
</comment>
<dbReference type="Proteomes" id="UP000606730">
    <property type="component" value="Unassembled WGS sequence"/>
</dbReference>
<dbReference type="OrthoDB" id="9797755at2"/>
<dbReference type="InterPro" id="IPR029058">
    <property type="entry name" value="AB_hydrolase_fold"/>
</dbReference>
<name>A0A917EKW0_9RHOB</name>
<dbReference type="InterPro" id="IPR010297">
    <property type="entry name" value="DUF900_hydrolase"/>
</dbReference>
<evidence type="ECO:0000313" key="1">
    <source>
        <dbReference type="EMBL" id="GGE55318.1"/>
    </source>
</evidence>
<reference evidence="1" key="2">
    <citation type="submission" date="2020-09" db="EMBL/GenBank/DDBJ databases">
        <authorList>
            <person name="Sun Q."/>
            <person name="Zhou Y."/>
        </authorList>
    </citation>
    <scope>NUCLEOTIDE SEQUENCE</scope>
    <source>
        <strain evidence="1">CGMCC 1.16012</strain>
    </source>
</reference>